<feature type="non-terminal residue" evidence="3">
    <location>
        <position position="180"/>
    </location>
</feature>
<dbReference type="EMBL" id="UOFU01000079">
    <property type="protein sequence ID" value="VAW95734.1"/>
    <property type="molecule type" value="Genomic_DNA"/>
</dbReference>
<dbReference type="SMART" id="SM00463">
    <property type="entry name" value="SMR"/>
    <property type="match status" value="1"/>
</dbReference>
<feature type="compositionally biased region" description="Low complexity" evidence="1">
    <location>
        <begin position="31"/>
        <end position="44"/>
    </location>
</feature>
<dbReference type="InterPro" id="IPR002625">
    <property type="entry name" value="Smr_dom"/>
</dbReference>
<name>A0A3B1AP84_9ZZZZ</name>
<sequence length="180" mass="20153">MTSFASTAMTKKKPSDDDDALFRELMSDVKPLAAEPRIAPARARPVPRPRPRREGTPEPTAFIEREIAPATQAEERLNFARGEAKYRQLLRLRRGEIPTEARLDLHGHTIAEAGAILSRFLDASHQANHRCVLIVHGKGHRSRTGQPVLKTQLNHWLRDEPRVLAFHSAQPRHGGAGALY</sequence>
<dbReference type="AlphaFoldDB" id="A0A3B1AP84"/>
<proteinExistence type="predicted"/>
<protein>
    <recommendedName>
        <fullName evidence="2">Smr domain-containing protein</fullName>
    </recommendedName>
</protein>
<gene>
    <name evidence="3" type="ORF">MNBD_GAMMA20-1079</name>
</gene>
<organism evidence="3">
    <name type="scientific">hydrothermal vent metagenome</name>
    <dbReference type="NCBI Taxonomy" id="652676"/>
    <lineage>
        <taxon>unclassified sequences</taxon>
        <taxon>metagenomes</taxon>
        <taxon>ecological metagenomes</taxon>
    </lineage>
</organism>
<evidence type="ECO:0000256" key="1">
    <source>
        <dbReference type="SAM" id="MobiDB-lite"/>
    </source>
</evidence>
<dbReference type="Pfam" id="PF01713">
    <property type="entry name" value="Smr"/>
    <property type="match status" value="1"/>
</dbReference>
<feature type="region of interest" description="Disordered" evidence="1">
    <location>
        <begin position="1"/>
        <end position="58"/>
    </location>
</feature>
<evidence type="ECO:0000259" key="2">
    <source>
        <dbReference type="PROSITE" id="PS50828"/>
    </source>
</evidence>
<dbReference type="PROSITE" id="PS50828">
    <property type="entry name" value="SMR"/>
    <property type="match status" value="1"/>
</dbReference>
<feature type="domain" description="Smr" evidence="2">
    <location>
        <begin position="103"/>
        <end position="180"/>
    </location>
</feature>
<reference evidence="3" key="1">
    <citation type="submission" date="2018-06" db="EMBL/GenBank/DDBJ databases">
        <authorList>
            <person name="Zhirakovskaya E."/>
        </authorList>
    </citation>
    <scope>NUCLEOTIDE SEQUENCE</scope>
</reference>
<dbReference type="PANTHER" id="PTHR35562:SF2">
    <property type="entry name" value="DNA ENDONUCLEASE SMRA-RELATED"/>
    <property type="match status" value="1"/>
</dbReference>
<dbReference type="SUPFAM" id="SSF160443">
    <property type="entry name" value="SMR domain-like"/>
    <property type="match status" value="1"/>
</dbReference>
<dbReference type="Gene3D" id="3.30.1370.110">
    <property type="match status" value="1"/>
</dbReference>
<dbReference type="PANTHER" id="PTHR35562">
    <property type="entry name" value="DNA ENDONUCLEASE SMRA-RELATED"/>
    <property type="match status" value="1"/>
</dbReference>
<evidence type="ECO:0000313" key="3">
    <source>
        <dbReference type="EMBL" id="VAW95734.1"/>
    </source>
</evidence>
<dbReference type="InterPro" id="IPR036063">
    <property type="entry name" value="Smr_dom_sf"/>
</dbReference>
<accession>A0A3B1AP84</accession>